<feature type="region of interest" description="Disordered" evidence="2">
    <location>
        <begin position="227"/>
        <end position="251"/>
    </location>
</feature>
<reference evidence="3 4" key="1">
    <citation type="submission" date="2019-08" db="EMBL/GenBank/DDBJ databases">
        <title>Luteimonas viscosus sp. nov., isolated from soil of a sunflower field.</title>
        <authorList>
            <person name="Jianli Z."/>
            <person name="Ying Z."/>
        </authorList>
    </citation>
    <scope>NUCLEOTIDE SEQUENCE [LARGE SCALE GENOMIC DNA]</scope>
    <source>
        <strain evidence="3 4">XBU10</strain>
    </source>
</reference>
<evidence type="ECO:0000256" key="2">
    <source>
        <dbReference type="SAM" id="MobiDB-lite"/>
    </source>
</evidence>
<evidence type="ECO:0000313" key="4">
    <source>
        <dbReference type="Proteomes" id="UP000324973"/>
    </source>
</evidence>
<comment type="caution">
    <text evidence="3">The sequence shown here is derived from an EMBL/GenBank/DDBJ whole genome shotgun (WGS) entry which is preliminary data.</text>
</comment>
<dbReference type="PANTHER" id="PTHR35369">
    <property type="entry name" value="BLR3025 PROTEIN-RELATED"/>
    <property type="match status" value="1"/>
</dbReference>
<protein>
    <submittedName>
        <fullName evidence="3">Translesion DNA synthesis-associated protein ImuA</fullName>
    </submittedName>
</protein>
<proteinExistence type="predicted"/>
<dbReference type="InterPro" id="IPR047610">
    <property type="entry name" value="ImuA_translesion"/>
</dbReference>
<sequence>MAAQVSLEQMLAARTLWHAGRQAKAAPDGEPTGFAALDALLPQRGWPRRALTELLLPADGVGELALLLPTLARLTRAGATVAVVAPPYLAYAPAWQAAGVELAQLQLIDAAPRDALWAFEQCLRSGACEAVLGWPAGADAQALRRLQVAADSGDCLGFALRDRRHAANPSPAALRLEAVRESAHGIAWRVRKCRGAPVPANAFALASEPAIAPSTSTPDGAQLTPSPACGGGAGWGASSPDVTRTPPLPPASIPAFPRHRGKEQVAPLPIAPIPALGKVQVGPIPIHAPADSPSPACGGGLGWGSSNLEVNRTQPLPPAPIPAFPRQRGKEQAGSIPALGKQRATFPVQQTLHLVQGPAPVARS</sequence>
<dbReference type="EMBL" id="VTFT01000001">
    <property type="protein sequence ID" value="TYT25501.1"/>
    <property type="molecule type" value="Genomic_DNA"/>
</dbReference>
<dbReference type="Gene3D" id="3.40.50.300">
    <property type="entry name" value="P-loop containing nucleotide triphosphate hydrolases"/>
    <property type="match status" value="1"/>
</dbReference>
<keyword evidence="1" id="KW-0227">DNA damage</keyword>
<dbReference type="Proteomes" id="UP000324973">
    <property type="component" value="Unassembled WGS sequence"/>
</dbReference>
<dbReference type="PANTHER" id="PTHR35369:SF3">
    <property type="entry name" value="TRANSLESION DNA SYNTHESIS-ASSOCIATED PROTEIN IMUA"/>
    <property type="match status" value="1"/>
</dbReference>
<keyword evidence="4" id="KW-1185">Reference proteome</keyword>
<organism evidence="3 4">
    <name type="scientific">Luteimonas viscosa</name>
    <dbReference type="NCBI Taxonomy" id="1132694"/>
    <lineage>
        <taxon>Bacteria</taxon>
        <taxon>Pseudomonadati</taxon>
        <taxon>Pseudomonadota</taxon>
        <taxon>Gammaproteobacteria</taxon>
        <taxon>Lysobacterales</taxon>
        <taxon>Lysobacteraceae</taxon>
        <taxon>Luteimonas</taxon>
    </lineage>
</organism>
<dbReference type="OrthoDB" id="9811176at2"/>
<evidence type="ECO:0000256" key="1">
    <source>
        <dbReference type="ARBA" id="ARBA00022763"/>
    </source>
</evidence>
<name>A0A5D4XNZ0_9GAMM</name>
<dbReference type="NCBIfam" id="NF033429">
    <property type="entry name" value="ImuA_translesion"/>
    <property type="match status" value="1"/>
</dbReference>
<accession>A0A5D4XNZ0</accession>
<dbReference type="AlphaFoldDB" id="A0A5D4XNZ0"/>
<dbReference type="InterPro" id="IPR050356">
    <property type="entry name" value="SulA_CellDiv_inhibitor"/>
</dbReference>
<dbReference type="SUPFAM" id="SSF52540">
    <property type="entry name" value="P-loop containing nucleoside triphosphate hydrolases"/>
    <property type="match status" value="1"/>
</dbReference>
<dbReference type="InterPro" id="IPR027417">
    <property type="entry name" value="P-loop_NTPase"/>
</dbReference>
<evidence type="ECO:0000313" key="3">
    <source>
        <dbReference type="EMBL" id="TYT25501.1"/>
    </source>
</evidence>
<dbReference type="GO" id="GO:0006281">
    <property type="term" value="P:DNA repair"/>
    <property type="evidence" value="ECO:0007669"/>
    <property type="project" value="TreeGrafter"/>
</dbReference>
<feature type="region of interest" description="Disordered" evidence="2">
    <location>
        <begin position="322"/>
        <end position="342"/>
    </location>
</feature>
<gene>
    <name evidence="3" type="primary">imuA</name>
    <name evidence="3" type="ORF">FZO89_04050</name>
</gene>